<feature type="transmembrane region" description="Helical" evidence="1">
    <location>
        <begin position="7"/>
        <end position="25"/>
    </location>
</feature>
<sequence>MSATRLAWCFTLYLAVSFILFLMASNTILGAIAYLFLLLPFYGILLILCWLLAWRHRGNSVTVKRWIWGLVLGLQVLTLLASPGNCFSFKQGDRCYSNLQILAGRASRSGPQTIPHWHIVEDAFPALLVAYGVSVATGLLKTSVTPPSPP</sequence>
<gene>
    <name evidence="2" type="ORF">QQ91_0002615</name>
</gene>
<proteinExistence type="predicted"/>
<evidence type="ECO:0000313" key="3">
    <source>
        <dbReference type="Proteomes" id="UP000031561"/>
    </source>
</evidence>
<keyword evidence="3" id="KW-1185">Reference proteome</keyword>
<accession>A0ABD4SZF1</accession>
<dbReference type="RefSeq" id="WP_166283881.1">
    <property type="nucleotide sequence ID" value="NZ_JTHE03000017.1"/>
</dbReference>
<evidence type="ECO:0000313" key="2">
    <source>
        <dbReference type="EMBL" id="MCM1981725.1"/>
    </source>
</evidence>
<comment type="caution">
    <text evidence="2">The sequence shown here is derived from an EMBL/GenBank/DDBJ whole genome shotgun (WGS) entry which is preliminary data.</text>
</comment>
<keyword evidence="1" id="KW-1133">Transmembrane helix</keyword>
<keyword evidence="1" id="KW-0472">Membrane</keyword>
<organism evidence="2 3">
    <name type="scientific">Lyngbya confervoides BDU141951</name>
    <dbReference type="NCBI Taxonomy" id="1574623"/>
    <lineage>
        <taxon>Bacteria</taxon>
        <taxon>Bacillati</taxon>
        <taxon>Cyanobacteriota</taxon>
        <taxon>Cyanophyceae</taxon>
        <taxon>Oscillatoriophycideae</taxon>
        <taxon>Oscillatoriales</taxon>
        <taxon>Microcoleaceae</taxon>
        <taxon>Lyngbya</taxon>
    </lineage>
</organism>
<name>A0ABD4SZF1_9CYAN</name>
<dbReference type="Proteomes" id="UP000031561">
    <property type="component" value="Unassembled WGS sequence"/>
</dbReference>
<feature type="transmembrane region" description="Helical" evidence="1">
    <location>
        <begin position="66"/>
        <end position="84"/>
    </location>
</feature>
<dbReference type="EMBL" id="JTHE03000017">
    <property type="protein sequence ID" value="MCM1981725.1"/>
    <property type="molecule type" value="Genomic_DNA"/>
</dbReference>
<keyword evidence="1" id="KW-0812">Transmembrane</keyword>
<reference evidence="2 3" key="1">
    <citation type="journal article" date="2015" name="Genome Announc.">
        <title>Draft Genome Sequence of Filamentous Marine Cyanobacterium Lyngbya confervoides Strain BDU141951.</title>
        <authorList>
            <person name="Chandrababunaidu M.M."/>
            <person name="Sen D."/>
            <person name="Tripathy S."/>
        </authorList>
    </citation>
    <scope>NUCLEOTIDE SEQUENCE [LARGE SCALE GENOMIC DNA]</scope>
    <source>
        <strain evidence="2 3">BDU141951</strain>
    </source>
</reference>
<evidence type="ECO:0000256" key="1">
    <source>
        <dbReference type="SAM" id="Phobius"/>
    </source>
</evidence>
<protein>
    <submittedName>
        <fullName evidence="2">Uncharacterized protein</fullName>
    </submittedName>
</protein>
<feature type="transmembrane region" description="Helical" evidence="1">
    <location>
        <begin position="31"/>
        <end position="54"/>
    </location>
</feature>
<dbReference type="AlphaFoldDB" id="A0ABD4SZF1"/>